<keyword evidence="5" id="KW-1185">Reference proteome</keyword>
<dbReference type="OrthoDB" id="9806180at2"/>
<dbReference type="STRING" id="1076937.SAMN04488120_11815"/>
<dbReference type="InterPro" id="IPR013094">
    <property type="entry name" value="AB_hydrolase_3"/>
</dbReference>
<dbReference type="PANTHER" id="PTHR48081:SF8">
    <property type="entry name" value="ALPHA_BETA HYDROLASE FOLD-3 DOMAIN-CONTAINING PROTEIN-RELATED"/>
    <property type="match status" value="1"/>
</dbReference>
<dbReference type="EMBL" id="FOOC01000018">
    <property type="protein sequence ID" value="SFF65580.1"/>
    <property type="molecule type" value="Genomic_DNA"/>
</dbReference>
<dbReference type="SUPFAM" id="SSF53474">
    <property type="entry name" value="alpha/beta-Hydrolases"/>
    <property type="match status" value="1"/>
</dbReference>
<protein>
    <submittedName>
        <fullName evidence="4">Acetyl esterase</fullName>
    </submittedName>
</protein>
<sequence>MVERLRLAWFRWGLRTAIGLLWWGRKTRGLSVSDERVAVAGGRIRLRVYCPQGEAPFPVILYFHGGGWIAGDLDTHDAVCRDLCAHARHLVVAVDYRRAPEHPFPIPIEDCLFSLQWVKEHAARLGGDPGHLTLCGDSAGGNLAAVVAQQARQTHPGLIKGQILVYPVTDHCRHAHWPSYAAYGGRGYSLPLKGMMEMWDLYLRGSPLWTPGMRRHDLATPLHTCDLTGLSRTLLILAEQDLLHDEGAEYARLLRQSGVAVEVREYPGTQHGFFGFKPSPAYRQAIGDVAAWVRAA</sequence>
<evidence type="ECO:0000256" key="1">
    <source>
        <dbReference type="ARBA" id="ARBA00010515"/>
    </source>
</evidence>
<dbReference type="PANTHER" id="PTHR48081">
    <property type="entry name" value="AB HYDROLASE SUPERFAMILY PROTEIN C4A8.06C"/>
    <property type="match status" value="1"/>
</dbReference>
<evidence type="ECO:0000259" key="3">
    <source>
        <dbReference type="Pfam" id="PF07859"/>
    </source>
</evidence>
<organism evidence="4 5">
    <name type="scientific">Fontimonas thermophila</name>
    <dbReference type="NCBI Taxonomy" id="1076937"/>
    <lineage>
        <taxon>Bacteria</taxon>
        <taxon>Pseudomonadati</taxon>
        <taxon>Pseudomonadota</taxon>
        <taxon>Gammaproteobacteria</taxon>
        <taxon>Nevskiales</taxon>
        <taxon>Nevskiaceae</taxon>
        <taxon>Fontimonas</taxon>
    </lineage>
</organism>
<dbReference type="Proteomes" id="UP000199771">
    <property type="component" value="Unassembled WGS sequence"/>
</dbReference>
<keyword evidence="2" id="KW-0378">Hydrolase</keyword>
<dbReference type="Gene3D" id="3.40.50.1820">
    <property type="entry name" value="alpha/beta hydrolase"/>
    <property type="match status" value="1"/>
</dbReference>
<dbReference type="GO" id="GO:0016787">
    <property type="term" value="F:hydrolase activity"/>
    <property type="evidence" value="ECO:0007669"/>
    <property type="project" value="UniProtKB-KW"/>
</dbReference>
<evidence type="ECO:0000256" key="2">
    <source>
        <dbReference type="ARBA" id="ARBA00022801"/>
    </source>
</evidence>
<dbReference type="Pfam" id="PF07859">
    <property type="entry name" value="Abhydrolase_3"/>
    <property type="match status" value="1"/>
</dbReference>
<reference evidence="4 5" key="1">
    <citation type="submission" date="2016-10" db="EMBL/GenBank/DDBJ databases">
        <authorList>
            <person name="de Groot N.N."/>
        </authorList>
    </citation>
    <scope>NUCLEOTIDE SEQUENCE [LARGE SCALE GENOMIC DNA]</scope>
    <source>
        <strain evidence="4 5">DSM 23609</strain>
    </source>
</reference>
<dbReference type="InterPro" id="IPR050300">
    <property type="entry name" value="GDXG_lipolytic_enzyme"/>
</dbReference>
<evidence type="ECO:0000313" key="5">
    <source>
        <dbReference type="Proteomes" id="UP000199771"/>
    </source>
</evidence>
<proteinExistence type="inferred from homology"/>
<accession>A0A1I2KH73</accession>
<evidence type="ECO:0000313" key="4">
    <source>
        <dbReference type="EMBL" id="SFF65580.1"/>
    </source>
</evidence>
<dbReference type="InterPro" id="IPR002168">
    <property type="entry name" value="Lipase_GDXG_HIS_AS"/>
</dbReference>
<dbReference type="AlphaFoldDB" id="A0A1I2KH73"/>
<comment type="similarity">
    <text evidence="1">Belongs to the 'GDXG' lipolytic enzyme family.</text>
</comment>
<gene>
    <name evidence="4" type="ORF">SAMN04488120_11815</name>
</gene>
<feature type="domain" description="Alpha/beta hydrolase fold-3" evidence="3">
    <location>
        <begin position="60"/>
        <end position="274"/>
    </location>
</feature>
<name>A0A1I2KH73_9GAMM</name>
<dbReference type="RefSeq" id="WP_159431178.1">
    <property type="nucleotide sequence ID" value="NZ_FOOC01000018.1"/>
</dbReference>
<dbReference type="PROSITE" id="PS01173">
    <property type="entry name" value="LIPASE_GDXG_HIS"/>
    <property type="match status" value="1"/>
</dbReference>
<dbReference type="InterPro" id="IPR029058">
    <property type="entry name" value="AB_hydrolase_fold"/>
</dbReference>